<sequence length="158" mass="17433">MRKLLALVLALALLLPCAACGRAEEPEGLQLYFVTQTREHGQVLESQPYAGPDQPGPEELLRALLAGPDREGLVSPFPKSTELEGWAWDTEDSGCLWVWFTEPYSTLTGLSLTLADYCVVLTLSQLPGVESVELFCSGHTDDYRSHQRLTAEEVMPQP</sequence>
<feature type="domain" description="GerMN" evidence="2">
    <location>
        <begin position="30"/>
        <end position="140"/>
    </location>
</feature>
<gene>
    <name evidence="3" type="ORF">H8S55_01160</name>
</gene>
<evidence type="ECO:0000256" key="1">
    <source>
        <dbReference type="SAM" id="SignalP"/>
    </source>
</evidence>
<accession>A0A8J6J2V5</accession>
<dbReference type="AlphaFoldDB" id="A0A8J6J2V5"/>
<proteinExistence type="predicted"/>
<organism evidence="3 4">
    <name type="scientific">Flintibacter faecis</name>
    <dbReference type="NCBI Taxonomy" id="2763047"/>
    <lineage>
        <taxon>Bacteria</taxon>
        <taxon>Bacillati</taxon>
        <taxon>Bacillota</taxon>
        <taxon>Clostridia</taxon>
        <taxon>Eubacteriales</taxon>
        <taxon>Flintibacter</taxon>
    </lineage>
</organism>
<feature type="signal peptide" evidence="1">
    <location>
        <begin position="1"/>
        <end position="21"/>
    </location>
</feature>
<dbReference type="RefSeq" id="WP_186877455.1">
    <property type="nucleotide sequence ID" value="NZ_JACOPN010000001.1"/>
</dbReference>
<evidence type="ECO:0000313" key="3">
    <source>
        <dbReference type="EMBL" id="MBC5715947.1"/>
    </source>
</evidence>
<dbReference type="InterPro" id="IPR019606">
    <property type="entry name" value="GerMN"/>
</dbReference>
<dbReference type="Proteomes" id="UP000602260">
    <property type="component" value="Unassembled WGS sequence"/>
</dbReference>
<reference evidence="3" key="1">
    <citation type="submission" date="2020-08" db="EMBL/GenBank/DDBJ databases">
        <title>Genome public.</title>
        <authorList>
            <person name="Liu C."/>
            <person name="Sun Q."/>
        </authorList>
    </citation>
    <scope>NUCLEOTIDE SEQUENCE</scope>
    <source>
        <strain evidence="3">BX5</strain>
    </source>
</reference>
<keyword evidence="1" id="KW-0732">Signal</keyword>
<comment type="caution">
    <text evidence="3">The sequence shown here is derived from an EMBL/GenBank/DDBJ whole genome shotgun (WGS) entry which is preliminary data.</text>
</comment>
<evidence type="ECO:0000313" key="4">
    <source>
        <dbReference type="Proteomes" id="UP000602260"/>
    </source>
</evidence>
<name>A0A8J6J2V5_9FIRM</name>
<protein>
    <submittedName>
        <fullName evidence="3">GerMN domain-containing protein</fullName>
    </submittedName>
</protein>
<feature type="chain" id="PRO_5039268117" evidence="1">
    <location>
        <begin position="22"/>
        <end position="158"/>
    </location>
</feature>
<dbReference type="EMBL" id="JACOPN010000001">
    <property type="protein sequence ID" value="MBC5715947.1"/>
    <property type="molecule type" value="Genomic_DNA"/>
</dbReference>
<evidence type="ECO:0000259" key="2">
    <source>
        <dbReference type="Pfam" id="PF10646"/>
    </source>
</evidence>
<keyword evidence="4" id="KW-1185">Reference proteome</keyword>
<dbReference type="Pfam" id="PF10646">
    <property type="entry name" value="Germane"/>
    <property type="match status" value="1"/>
</dbReference>